<sequence>MTKRKTIYSQLSNIFGYILMKKIFLYFITTSLFSCSSVYATEDLLEGIRTHENSGSTSVKVVNYDPSVLELSTLQSLNARAKKGDDEDTQPKSLALYDTKRPKDDSNEPSKEPNFTSAAQSKIKIAQQVSESEYVQVEGVARVLGNSIYGLPDFVDYLTQCVAQYKPGIKLNSQREIKITEEDTINLKYFSKYVLETLFGKDIYDTYKLTPKFEKFKTRNKTSFDDFSYSNNPVLFSLMYYFEDKENTDPVEISLSNYKSYNELKFKFFPCSDDESGIHIDDFHFSQNEMPYYFHQSLKVQDSRDTLRHYLTKGTYNTILDALYKFDIYKIEKDTYRVKVKLSSKENAYSDKFTDRKISNFVLKTK</sequence>
<name>A0A1W6N565_9PROT</name>
<keyword evidence="3" id="KW-1185">Reference proteome</keyword>
<gene>
    <name evidence="2" type="ORF">GQ61_06055</name>
</gene>
<feature type="region of interest" description="Disordered" evidence="1">
    <location>
        <begin position="80"/>
        <end position="119"/>
    </location>
</feature>
<dbReference type="EMBL" id="CP008743">
    <property type="protein sequence ID" value="ARN84918.1"/>
    <property type="molecule type" value="Genomic_DNA"/>
</dbReference>
<evidence type="ECO:0000313" key="2">
    <source>
        <dbReference type="EMBL" id="ARN84918.1"/>
    </source>
</evidence>
<protein>
    <recommendedName>
        <fullName evidence="4">Lipoprotein</fullName>
    </recommendedName>
</protein>
<organism evidence="2 3">
    <name type="scientific">Candidatus Nucleicultrix amoebiphila FS5</name>
    <dbReference type="NCBI Taxonomy" id="1414854"/>
    <lineage>
        <taxon>Bacteria</taxon>
        <taxon>Pseudomonadati</taxon>
        <taxon>Pseudomonadota</taxon>
        <taxon>Alphaproteobacteria</taxon>
        <taxon>Holosporales</taxon>
        <taxon>Candidatus Nucleicultricaceae</taxon>
        <taxon>Candidatus Nucleicultrix</taxon>
    </lineage>
</organism>
<proteinExistence type="predicted"/>
<evidence type="ECO:0000313" key="3">
    <source>
        <dbReference type="Proteomes" id="UP000237351"/>
    </source>
</evidence>
<accession>A0A1W6N565</accession>
<dbReference type="Proteomes" id="UP000237351">
    <property type="component" value="Chromosome"/>
</dbReference>
<evidence type="ECO:0008006" key="4">
    <source>
        <dbReference type="Google" id="ProtNLM"/>
    </source>
</evidence>
<evidence type="ECO:0000256" key="1">
    <source>
        <dbReference type="SAM" id="MobiDB-lite"/>
    </source>
</evidence>
<dbReference type="AlphaFoldDB" id="A0A1W6N565"/>
<dbReference type="KEGG" id="naf:GQ61_06055"/>
<feature type="compositionally biased region" description="Basic and acidic residues" evidence="1">
    <location>
        <begin position="98"/>
        <end position="111"/>
    </location>
</feature>
<dbReference type="PROSITE" id="PS51257">
    <property type="entry name" value="PROKAR_LIPOPROTEIN"/>
    <property type="match status" value="1"/>
</dbReference>
<reference evidence="2 3" key="1">
    <citation type="submission" date="2014-06" db="EMBL/GenBank/DDBJ databases">
        <title>The genome of the endonuclear symbiont Nucleicultrix amoebiphila.</title>
        <authorList>
            <person name="Schulz F."/>
            <person name="Horn M."/>
        </authorList>
    </citation>
    <scope>NUCLEOTIDE SEQUENCE [LARGE SCALE GENOMIC DNA]</scope>
    <source>
        <strain evidence="2 3">FS5</strain>
    </source>
</reference>